<proteinExistence type="predicted"/>
<protein>
    <submittedName>
        <fullName evidence="1">Histidine phosphatase superfamily</fullName>
    </submittedName>
</protein>
<gene>
    <name evidence="1" type="ORF">BDV96DRAFT_563548</name>
</gene>
<dbReference type="PANTHER" id="PTHR16469:SF51">
    <property type="entry name" value="TRANSCRIPTION FACTOR TAU 55 KDA SUBUNIT"/>
    <property type="match status" value="1"/>
</dbReference>
<dbReference type="InterPro" id="IPR013078">
    <property type="entry name" value="His_Pase_superF_clade-1"/>
</dbReference>
<dbReference type="SMART" id="SM00855">
    <property type="entry name" value="PGAM"/>
    <property type="match status" value="1"/>
</dbReference>
<evidence type="ECO:0000313" key="2">
    <source>
        <dbReference type="Proteomes" id="UP000799770"/>
    </source>
</evidence>
<organism evidence="1 2">
    <name type="scientific">Lophiotrema nucula</name>
    <dbReference type="NCBI Taxonomy" id="690887"/>
    <lineage>
        <taxon>Eukaryota</taxon>
        <taxon>Fungi</taxon>
        <taxon>Dikarya</taxon>
        <taxon>Ascomycota</taxon>
        <taxon>Pezizomycotina</taxon>
        <taxon>Dothideomycetes</taxon>
        <taxon>Pleosporomycetidae</taxon>
        <taxon>Pleosporales</taxon>
        <taxon>Lophiotremataceae</taxon>
        <taxon>Lophiotrema</taxon>
    </lineage>
</organism>
<dbReference type="EMBL" id="ML977312">
    <property type="protein sequence ID" value="KAF2121083.1"/>
    <property type="molecule type" value="Genomic_DNA"/>
</dbReference>
<reference evidence="1" key="1">
    <citation type="journal article" date="2020" name="Stud. Mycol.">
        <title>101 Dothideomycetes genomes: a test case for predicting lifestyles and emergence of pathogens.</title>
        <authorList>
            <person name="Haridas S."/>
            <person name="Albert R."/>
            <person name="Binder M."/>
            <person name="Bloem J."/>
            <person name="Labutti K."/>
            <person name="Salamov A."/>
            <person name="Andreopoulos B."/>
            <person name="Baker S."/>
            <person name="Barry K."/>
            <person name="Bills G."/>
            <person name="Bluhm B."/>
            <person name="Cannon C."/>
            <person name="Castanera R."/>
            <person name="Culley D."/>
            <person name="Daum C."/>
            <person name="Ezra D."/>
            <person name="Gonzalez J."/>
            <person name="Henrissat B."/>
            <person name="Kuo A."/>
            <person name="Liang C."/>
            <person name="Lipzen A."/>
            <person name="Lutzoni F."/>
            <person name="Magnuson J."/>
            <person name="Mondo S."/>
            <person name="Nolan M."/>
            <person name="Ohm R."/>
            <person name="Pangilinan J."/>
            <person name="Park H.-J."/>
            <person name="Ramirez L."/>
            <person name="Alfaro M."/>
            <person name="Sun H."/>
            <person name="Tritt A."/>
            <person name="Yoshinaga Y."/>
            <person name="Zwiers L.-H."/>
            <person name="Turgeon B."/>
            <person name="Goodwin S."/>
            <person name="Spatafora J."/>
            <person name="Crous P."/>
            <person name="Grigoriev I."/>
        </authorList>
    </citation>
    <scope>NUCLEOTIDE SEQUENCE</scope>
    <source>
        <strain evidence="1">CBS 627.86</strain>
    </source>
</reference>
<dbReference type="AlphaFoldDB" id="A0A6A5ZQF6"/>
<dbReference type="Proteomes" id="UP000799770">
    <property type="component" value="Unassembled WGS sequence"/>
</dbReference>
<sequence length="266" mass="29278">MLEIIYIVRHAFRTNWSLDPISGIYTSTTRTPTGIPTDAPLSAHGVEQSKELADFLCNVEPGVDAVYSSPFSRCLQTLRPTTTRLFGQGKGGGKIRVERGLSEFFGRADFLHPTPPSIRQLTPNFENLDENYEPLCEPPLGGEMIRELHERLSNTLNGVITALDDDPRQPKVALICTHAAAIIAAGRVLTGEIPEDFDTDDFQCYTAGVSKFSRKKGNGTVGDWTCELNSDTTFLSGGAERGWHFNGEESFIAFPDPADERQSPKL</sequence>
<dbReference type="CDD" id="cd07067">
    <property type="entry name" value="HP_PGM_like"/>
    <property type="match status" value="1"/>
</dbReference>
<keyword evidence="2" id="KW-1185">Reference proteome</keyword>
<evidence type="ECO:0000313" key="1">
    <source>
        <dbReference type="EMBL" id="KAF2121083.1"/>
    </source>
</evidence>
<dbReference type="PANTHER" id="PTHR16469">
    <property type="entry name" value="UBIQUITIN-ASSOCIATED AND SH3 DOMAIN-CONTAINING BA-RELATED"/>
    <property type="match status" value="1"/>
</dbReference>
<dbReference type="OrthoDB" id="414418at2759"/>
<name>A0A6A5ZQF6_9PLEO</name>
<dbReference type="InterPro" id="IPR051710">
    <property type="entry name" value="Phosphatase_SH3-domain"/>
</dbReference>
<dbReference type="SUPFAM" id="SSF53254">
    <property type="entry name" value="Phosphoglycerate mutase-like"/>
    <property type="match status" value="1"/>
</dbReference>
<dbReference type="Pfam" id="PF00300">
    <property type="entry name" value="His_Phos_1"/>
    <property type="match status" value="1"/>
</dbReference>
<dbReference type="Gene3D" id="3.40.50.1240">
    <property type="entry name" value="Phosphoglycerate mutase-like"/>
    <property type="match status" value="1"/>
</dbReference>
<accession>A0A6A5ZQF6</accession>
<dbReference type="InterPro" id="IPR029033">
    <property type="entry name" value="His_PPase_superfam"/>
</dbReference>